<proteinExistence type="predicted"/>
<gene>
    <name evidence="1" type="ORF">MuYL_1675</name>
</gene>
<dbReference type="Gene3D" id="3.80.10.10">
    <property type="entry name" value="Ribonuclease Inhibitor"/>
    <property type="match status" value="1"/>
</dbReference>
<accession>A0A223NVK1</accession>
<dbReference type="SUPFAM" id="SSF52047">
    <property type="entry name" value="RNI-like"/>
    <property type="match status" value="1"/>
</dbReference>
<sequence length="289" mass="32644">MAIIIIEGIKVYSNLDGTKSIIINSDCISECMRVYTENQLDGVAITTSHDYRLQNVNFLCEYPEIKHLSISGGINDISAIHTLQNLRSLILAGKNRKIDFLHFPSLTELIAEWSPHFLNLDNCDYLRNLSLSKFTPKTKDCLSISNIPSVKKLKITQSTILTLNGLGKFDQLEELELNYCSKLENLCCLEGSKKTLVSFRFDHCKSIKNHDYAIRLNHLNTLSYNDGGTIQSIKFIKEMVSLKAFMFVNTDVTDGDMTPCIGLEYAGFSNKKHFSHTMEKIKSLSKARG</sequence>
<evidence type="ECO:0000313" key="2">
    <source>
        <dbReference type="Proteomes" id="UP000215002"/>
    </source>
</evidence>
<dbReference type="EMBL" id="CP022743">
    <property type="protein sequence ID" value="ASU33571.1"/>
    <property type="molecule type" value="Genomic_DNA"/>
</dbReference>
<dbReference type="InterPro" id="IPR032675">
    <property type="entry name" value="LRR_dom_sf"/>
</dbReference>
<name>A0A223NVK1_9SPHI</name>
<dbReference type="AlphaFoldDB" id="A0A223NVK1"/>
<reference evidence="1 2" key="1">
    <citation type="submission" date="2017-08" db="EMBL/GenBank/DDBJ databases">
        <title>Complete genome sequence of Mucilaginibacter sp. strain BJC16-A31.</title>
        <authorList>
            <consortium name="Henan University of Science and Technology"/>
            <person name="You X."/>
        </authorList>
    </citation>
    <scope>NUCLEOTIDE SEQUENCE [LARGE SCALE GENOMIC DNA]</scope>
    <source>
        <strain evidence="1 2">BJC16-A31</strain>
    </source>
</reference>
<evidence type="ECO:0000313" key="1">
    <source>
        <dbReference type="EMBL" id="ASU33571.1"/>
    </source>
</evidence>
<keyword evidence="2" id="KW-1185">Reference proteome</keyword>
<protein>
    <submittedName>
        <fullName evidence="1">Uncharacterized protein</fullName>
    </submittedName>
</protein>
<dbReference type="RefSeq" id="WP_094570011.1">
    <property type="nucleotide sequence ID" value="NZ_CP022743.1"/>
</dbReference>
<organism evidence="1 2">
    <name type="scientific">Mucilaginibacter xinganensis</name>
    <dbReference type="NCBI Taxonomy" id="1234841"/>
    <lineage>
        <taxon>Bacteria</taxon>
        <taxon>Pseudomonadati</taxon>
        <taxon>Bacteroidota</taxon>
        <taxon>Sphingobacteriia</taxon>
        <taxon>Sphingobacteriales</taxon>
        <taxon>Sphingobacteriaceae</taxon>
        <taxon>Mucilaginibacter</taxon>
    </lineage>
</organism>
<dbReference type="OrthoDB" id="9157385at2"/>
<dbReference type="KEGG" id="muc:MuYL_1675"/>
<dbReference type="Proteomes" id="UP000215002">
    <property type="component" value="Chromosome"/>
</dbReference>